<name>A0AA36DH42_9BILA</name>
<sequence length="165" mass="18707">MLKIIAAISLIGAIACAKIGINDIDVGACEAGISMNQMCPGDLLVKGDFCYEPKCVEAEINKRAGRVDEELKKKKEKQQKEEEDRKQQEKEAEAERKRKQKPEEEEINPKTPVKKEEEEKPKVKPRCGRESNMCRHWVKQGFCKNAAYAESIRVQHCGRTCGLCQ</sequence>
<dbReference type="PROSITE" id="PS51257">
    <property type="entry name" value="PROKAR_LIPOPROTEIN"/>
    <property type="match status" value="1"/>
</dbReference>
<evidence type="ECO:0000256" key="1">
    <source>
        <dbReference type="PROSITE-ProRule" id="PRU01005"/>
    </source>
</evidence>
<dbReference type="Proteomes" id="UP001177023">
    <property type="component" value="Unassembled WGS sequence"/>
</dbReference>
<organism evidence="4 5">
    <name type="scientific">Mesorhabditis spiculigera</name>
    <dbReference type="NCBI Taxonomy" id="96644"/>
    <lineage>
        <taxon>Eukaryota</taxon>
        <taxon>Metazoa</taxon>
        <taxon>Ecdysozoa</taxon>
        <taxon>Nematoda</taxon>
        <taxon>Chromadorea</taxon>
        <taxon>Rhabditida</taxon>
        <taxon>Rhabditina</taxon>
        <taxon>Rhabditomorpha</taxon>
        <taxon>Rhabditoidea</taxon>
        <taxon>Rhabditidae</taxon>
        <taxon>Mesorhabditinae</taxon>
        <taxon>Mesorhabditis</taxon>
    </lineage>
</organism>
<dbReference type="AlphaFoldDB" id="A0AA36DH42"/>
<dbReference type="SMART" id="SM00254">
    <property type="entry name" value="ShKT"/>
    <property type="match status" value="1"/>
</dbReference>
<dbReference type="EMBL" id="CATQJA010002709">
    <property type="protein sequence ID" value="CAJ0587027.1"/>
    <property type="molecule type" value="Genomic_DNA"/>
</dbReference>
<dbReference type="InterPro" id="IPR003582">
    <property type="entry name" value="ShKT_dom"/>
</dbReference>
<feature type="region of interest" description="Disordered" evidence="2">
    <location>
        <begin position="66"/>
        <end position="128"/>
    </location>
</feature>
<evidence type="ECO:0000259" key="3">
    <source>
        <dbReference type="PROSITE" id="PS51670"/>
    </source>
</evidence>
<evidence type="ECO:0000313" key="5">
    <source>
        <dbReference type="Proteomes" id="UP001177023"/>
    </source>
</evidence>
<feature type="domain" description="ShKT" evidence="3">
    <location>
        <begin position="127"/>
        <end position="164"/>
    </location>
</feature>
<feature type="compositionally biased region" description="Basic and acidic residues" evidence="2">
    <location>
        <begin position="113"/>
        <end position="128"/>
    </location>
</feature>
<comment type="caution">
    <text evidence="4">The sequence shown here is derived from an EMBL/GenBank/DDBJ whole genome shotgun (WGS) entry which is preliminary data.</text>
</comment>
<dbReference type="PROSITE" id="PS51670">
    <property type="entry name" value="SHKT"/>
    <property type="match status" value="1"/>
</dbReference>
<reference evidence="4" key="1">
    <citation type="submission" date="2023-06" db="EMBL/GenBank/DDBJ databases">
        <authorList>
            <person name="Delattre M."/>
        </authorList>
    </citation>
    <scope>NUCLEOTIDE SEQUENCE</scope>
    <source>
        <strain evidence="4">AF72</strain>
    </source>
</reference>
<comment type="caution">
    <text evidence="1">Lacks conserved residue(s) required for the propagation of feature annotation.</text>
</comment>
<dbReference type="Gene3D" id="1.10.10.1940">
    <property type="match status" value="1"/>
</dbReference>
<feature type="non-terminal residue" evidence="4">
    <location>
        <position position="165"/>
    </location>
</feature>
<keyword evidence="5" id="KW-1185">Reference proteome</keyword>
<proteinExistence type="predicted"/>
<feature type="compositionally biased region" description="Basic and acidic residues" evidence="2">
    <location>
        <begin position="66"/>
        <end position="96"/>
    </location>
</feature>
<dbReference type="Pfam" id="PF01549">
    <property type="entry name" value="ShK"/>
    <property type="match status" value="1"/>
</dbReference>
<accession>A0AA36DH42</accession>
<gene>
    <name evidence="4" type="ORF">MSPICULIGERA_LOCUS25007</name>
</gene>
<evidence type="ECO:0000256" key="2">
    <source>
        <dbReference type="SAM" id="MobiDB-lite"/>
    </source>
</evidence>
<protein>
    <recommendedName>
        <fullName evidence="3">ShKT domain-containing protein</fullName>
    </recommendedName>
</protein>
<evidence type="ECO:0000313" key="4">
    <source>
        <dbReference type="EMBL" id="CAJ0587027.1"/>
    </source>
</evidence>